<reference evidence="1" key="1">
    <citation type="journal article" date="2020" name="Microorganisms">
        <title>Reliable Identification of Environmental Pseudomonas Isolates Using the rpoD Gene.</title>
        <authorList>
            <consortium name="The Broad Institute Genome Sequencing Platform"/>
            <person name="Girard L."/>
            <person name="Lood C."/>
            <person name="Rokni-Zadeh H."/>
            <person name="van Noort V."/>
            <person name="Lavigne R."/>
            <person name="De Mot R."/>
        </authorList>
    </citation>
    <scope>NUCLEOTIDE SEQUENCE [LARGE SCALE GENOMIC DNA]</scope>
    <source>
        <strain evidence="1">SWRI145</strain>
    </source>
</reference>
<dbReference type="InterPro" id="IPR038646">
    <property type="entry name" value="Atu4866-like_sf"/>
</dbReference>
<accession>A0A8H9YTN9</accession>
<dbReference type="AlphaFoldDB" id="A0A8H9YTN9"/>
<sequence length="36" mass="4388">MHDIRIYYRDDTCFTANRSFVSNDELHHAGMVIFRR</sequence>
<dbReference type="Gene3D" id="2.40.128.290">
    <property type="entry name" value="Uncharacterised protein Atu4866, PF11512"/>
    <property type="match status" value="1"/>
</dbReference>
<dbReference type="InterPro" id="IPR020955">
    <property type="entry name" value="Uncharacterised_Atu4866"/>
</dbReference>
<dbReference type="Pfam" id="PF11512">
    <property type="entry name" value="Atu4866"/>
    <property type="match status" value="1"/>
</dbReference>
<evidence type="ECO:0000313" key="1">
    <source>
        <dbReference type="EMBL" id="MBC3294249.1"/>
    </source>
</evidence>
<name>A0A8H9YTN9_9PSED</name>
<comment type="caution">
    <text evidence="1">The sequence shown here is derived from an EMBL/GenBank/DDBJ whole genome shotgun (WGS) entry which is preliminary data.</text>
</comment>
<protein>
    <submittedName>
        <fullName evidence="1">Atu4866 domain-containing protein</fullName>
    </submittedName>
</protein>
<proteinExistence type="predicted"/>
<organism evidence="1">
    <name type="scientific">Pseudomonas tritici</name>
    <dbReference type="NCBI Taxonomy" id="2745518"/>
    <lineage>
        <taxon>Bacteria</taxon>
        <taxon>Pseudomonadati</taxon>
        <taxon>Pseudomonadota</taxon>
        <taxon>Gammaproteobacteria</taxon>
        <taxon>Pseudomonadales</taxon>
        <taxon>Pseudomonadaceae</taxon>
        <taxon>Pseudomonas</taxon>
    </lineage>
</organism>
<gene>
    <name evidence="1" type="ORF">HU722_22245</name>
</gene>
<dbReference type="EMBL" id="JABWQF010000014">
    <property type="protein sequence ID" value="MBC3294249.1"/>
    <property type="molecule type" value="Genomic_DNA"/>
</dbReference>